<dbReference type="AlphaFoldDB" id="A0A9W4SQI9"/>
<keyword evidence="2" id="KW-1185">Reference proteome</keyword>
<dbReference type="EMBL" id="CAMKVN010001729">
    <property type="protein sequence ID" value="CAI2177756.1"/>
    <property type="molecule type" value="Genomic_DNA"/>
</dbReference>
<organism evidence="1 2">
    <name type="scientific">Funneliformis geosporum</name>
    <dbReference type="NCBI Taxonomy" id="1117311"/>
    <lineage>
        <taxon>Eukaryota</taxon>
        <taxon>Fungi</taxon>
        <taxon>Fungi incertae sedis</taxon>
        <taxon>Mucoromycota</taxon>
        <taxon>Glomeromycotina</taxon>
        <taxon>Glomeromycetes</taxon>
        <taxon>Glomerales</taxon>
        <taxon>Glomeraceae</taxon>
        <taxon>Funneliformis</taxon>
    </lineage>
</organism>
<proteinExistence type="predicted"/>
<dbReference type="Proteomes" id="UP001153678">
    <property type="component" value="Unassembled WGS sequence"/>
</dbReference>
<evidence type="ECO:0000313" key="1">
    <source>
        <dbReference type="EMBL" id="CAI2177756.1"/>
    </source>
</evidence>
<comment type="caution">
    <text evidence="1">The sequence shown here is derived from an EMBL/GenBank/DDBJ whole genome shotgun (WGS) entry which is preliminary data.</text>
</comment>
<name>A0A9W4SQI9_9GLOM</name>
<dbReference type="OrthoDB" id="2344619at2759"/>
<reference evidence="1" key="1">
    <citation type="submission" date="2022-08" db="EMBL/GenBank/DDBJ databases">
        <authorList>
            <person name="Kallberg Y."/>
            <person name="Tangrot J."/>
            <person name="Rosling A."/>
        </authorList>
    </citation>
    <scope>NUCLEOTIDE SEQUENCE</scope>
    <source>
        <strain evidence="1">Wild A</strain>
    </source>
</reference>
<sequence>MYFPTKPEEYLMYGITRFKDDDEVVFDSDPLLIIEYNQPGLASRTPGYVPIAFSNFNQASQSNSVITFNHMQTLDNAIVRLYMSYNNHLLGRQDPIVGRVNVVIFAKANKFEVSE</sequence>
<protein>
    <submittedName>
        <fullName evidence="1">4087_t:CDS:1</fullName>
    </submittedName>
</protein>
<accession>A0A9W4SQI9</accession>
<evidence type="ECO:0000313" key="2">
    <source>
        <dbReference type="Proteomes" id="UP001153678"/>
    </source>
</evidence>
<gene>
    <name evidence="1" type="ORF">FWILDA_LOCUS8244</name>
</gene>